<dbReference type="SUPFAM" id="SSF51126">
    <property type="entry name" value="Pectin lyase-like"/>
    <property type="match status" value="1"/>
</dbReference>
<protein>
    <submittedName>
        <fullName evidence="4">Autotransporter domain-containing protein</fullName>
    </submittedName>
</protein>
<sequence>MNRTYRIVLNRGTGQWQVASEHARGRGKGRARRLALAAALTAACGTPVSQALAGAAVTGDVTPVVNWGDANDLVVGDTASGSLQIAPPGTPVRSASGWLGLTTGGVGTAKISGLGASWVMNGSLVIGASGNGALTLANSGAVSVGTNGLGRVELGRNPGAAGVINIGSAPGSVATDTAGWVDASEIRFGAGAGALNFNSVGLVIFTPALNSLGAGRHELNHYAGSTQLQGDNSRFAGNTTVSGGSLVVLNILGTAQGRIDAGVVPGATARVSVFNPGSTWALTDNLFVGGGGPGELSIFNSGTVSNQFATVDAQRNDTASVAISDAGSRWVNRAALLVGSEGGRGAVTILAGGYVSSVDGVIGRLQNGNGTVLVSGRGSTWANARELRVGDVEGQGTLMVEGAGTVSNVDSFVGSMSGSGNVIVRGAGSTWNNSGAMTLGFGVGTGAGSLTIAQGGVVNVGASNAGSVSLAKDSLLFYRTSGTINIGAPVGQAAVGAGTLNAGDILFGAGNATVNFNHSDTAYAFATRLVSVGNGSHGLNQIAGTTRLTGDNGAFLGKTTVSGGRLVVLNQLGGAAEVTGGTLQYGDATTGAANRLAGDLRVSGTGSTLAVQGTASLGVAGNVGMADHTILDLTAGTRGAALRADTVTLGADVSFRLGGIYSTSPAEVLLIDTTNGISGDFARISAGGAAGAVDYLSVNTRKSPDNRQYLARYGLTWTAGNSLAHGTFTLANASDRFTVGAALADQAANAASGWNGRTLTKAGAGTLALGGANTYSGGTRITGGTLEVERDANLGAAAGGLALEGGGMLATTASFDTARAITVTQSGGFDVAANTTLGLTGLLAGSGDLIKAGEGVLDLKGDSSGFSGRTLVNGGRVAVNGRLGGSFTVADGGVLGGNGTLGAGAGSTITVAAGGALSPGNSIGMLTIDGDLVVQPGGRYLVEADPAGSDADRVHVTGNATLNGGSVVHIGANGKYGLRASYTIMEVDGALSGRFDSVSSDFAFLTPSLAYDYGAGRVSLNLSRNETRMASKGATRNQRATATAIDSIGLAGGHGLYDAIVRLPDDAGALQAGFDQLSGEMHASAKAVLLQDSRYLRDAMSDRLRAAAGAAGARSAPLLAALGGAAPLAPARLGGPASWIQGMGNWSRIDGDGNAAGVKSSTGGFLMGVDAPVADAWRLGLMAGYSRSDFDANDRASSGHSDNYHLGAYGGGQWGALGLRGGLAYSWHDIATRRSVAMPGFADRLKAGYDGRTAQAFIDLGYRIEAAAVALEPFANLAYVNLRTDGYRESGGAAALHASGQTTETTFTTLGLRAASGFELGRAQAMARGSLGWRHALGDIKPVATQAFSAGDAFTVAGVAIARDSAVIEAGLDLQVTPRTVLGLAYQGQLAGAARDHGVRANLAIRF</sequence>
<dbReference type="SUPFAM" id="SSF103515">
    <property type="entry name" value="Autotransporter"/>
    <property type="match status" value="1"/>
</dbReference>
<dbReference type="Gene3D" id="2.40.128.130">
    <property type="entry name" value="Autotransporter beta-domain"/>
    <property type="match status" value="1"/>
</dbReference>
<dbReference type="InterPro" id="IPR030895">
    <property type="entry name" value="T5SS_PEPC_rpt"/>
</dbReference>
<dbReference type="NCBIfam" id="TIGR02601">
    <property type="entry name" value="autotrns_rpt"/>
    <property type="match status" value="1"/>
</dbReference>
<accession>A0A9X3KY18</accession>
<feature type="domain" description="Autotransporter" evidence="3">
    <location>
        <begin position="1131"/>
        <end position="1407"/>
    </location>
</feature>
<dbReference type="InterPro" id="IPR005546">
    <property type="entry name" value="Autotransporte_beta"/>
</dbReference>
<dbReference type="InterPro" id="IPR024973">
    <property type="entry name" value="ESPR"/>
</dbReference>
<dbReference type="NCBIfam" id="TIGR01414">
    <property type="entry name" value="autotrans_barl"/>
    <property type="match status" value="1"/>
</dbReference>
<keyword evidence="1" id="KW-0732">Signal</keyword>
<dbReference type="InterPro" id="IPR011050">
    <property type="entry name" value="Pectin_lyase_fold/virulence"/>
</dbReference>
<dbReference type="Pfam" id="PF03797">
    <property type="entry name" value="Autotransporter"/>
    <property type="match status" value="1"/>
</dbReference>
<gene>
    <name evidence="4" type="ORF">O9570_10905</name>
</gene>
<evidence type="ECO:0000259" key="3">
    <source>
        <dbReference type="PROSITE" id="PS51208"/>
    </source>
</evidence>
<evidence type="ECO:0000313" key="5">
    <source>
        <dbReference type="Proteomes" id="UP001141992"/>
    </source>
</evidence>
<reference evidence="4" key="1">
    <citation type="submission" date="2022-12" db="EMBL/GenBank/DDBJ databases">
        <authorList>
            <person name="Voronina O.L."/>
            <person name="Kunda M.S."/>
            <person name="Ryzhova N."/>
            <person name="Aksenova E.I."/>
        </authorList>
    </citation>
    <scope>NUCLEOTIDE SEQUENCE</scope>
    <source>
        <strain evidence="4">SCCH136:Ach223948</strain>
    </source>
</reference>
<dbReference type="GO" id="GO:0019867">
    <property type="term" value="C:outer membrane"/>
    <property type="evidence" value="ECO:0007669"/>
    <property type="project" value="InterPro"/>
</dbReference>
<dbReference type="RefSeq" id="WP_269863640.1">
    <property type="nucleotide sequence ID" value="NZ_JAPZVI010000006.1"/>
</dbReference>
<dbReference type="SMART" id="SM00869">
    <property type="entry name" value="Autotransporter"/>
    <property type="match status" value="1"/>
</dbReference>
<organism evidence="4 5">
    <name type="scientific">Alcaligenes xylosoxydans xylosoxydans</name>
    <name type="common">Achromobacter xylosoxidans</name>
    <dbReference type="NCBI Taxonomy" id="85698"/>
    <lineage>
        <taxon>Bacteria</taxon>
        <taxon>Pseudomonadati</taxon>
        <taxon>Pseudomonadota</taxon>
        <taxon>Betaproteobacteria</taxon>
        <taxon>Burkholderiales</taxon>
        <taxon>Alcaligenaceae</taxon>
        <taxon>Achromobacter</taxon>
    </lineage>
</organism>
<dbReference type="Proteomes" id="UP001141992">
    <property type="component" value="Unassembled WGS sequence"/>
</dbReference>
<dbReference type="NCBIfam" id="TIGR04393">
    <property type="entry name" value="rpt_T5SS_PEPC"/>
    <property type="match status" value="5"/>
</dbReference>
<name>A0A9X3KY18_ALCXX</name>
<dbReference type="InterPro" id="IPR036709">
    <property type="entry name" value="Autotransporte_beta_dom_sf"/>
</dbReference>
<evidence type="ECO:0000256" key="1">
    <source>
        <dbReference type="ARBA" id="ARBA00022729"/>
    </source>
</evidence>
<dbReference type="Pfam" id="PF13018">
    <property type="entry name" value="ESPR"/>
    <property type="match status" value="1"/>
</dbReference>
<comment type="caution">
    <text evidence="4">The sequence shown here is derived from an EMBL/GenBank/DDBJ whole genome shotgun (WGS) entry which is preliminary data.</text>
</comment>
<dbReference type="InterPro" id="IPR006315">
    <property type="entry name" value="OM_autotransptr_brl_dom"/>
</dbReference>
<keyword evidence="2" id="KW-0843">Virulence</keyword>
<dbReference type="InterPro" id="IPR013425">
    <property type="entry name" value="Autotrns_rpt"/>
</dbReference>
<dbReference type="Pfam" id="PF12951">
    <property type="entry name" value="PATR"/>
    <property type="match status" value="4"/>
</dbReference>
<proteinExistence type="predicted"/>
<evidence type="ECO:0000313" key="4">
    <source>
        <dbReference type="EMBL" id="MCZ8401954.1"/>
    </source>
</evidence>
<dbReference type="PROSITE" id="PS51208">
    <property type="entry name" value="AUTOTRANSPORTER"/>
    <property type="match status" value="1"/>
</dbReference>
<dbReference type="EMBL" id="JAPZVI010000006">
    <property type="protein sequence ID" value="MCZ8401954.1"/>
    <property type="molecule type" value="Genomic_DNA"/>
</dbReference>
<evidence type="ECO:0000256" key="2">
    <source>
        <dbReference type="ARBA" id="ARBA00023026"/>
    </source>
</evidence>